<proteinExistence type="predicted"/>
<sequence>MEDLPLEKTGNELVQLPQIDMEDLPSEKTGNELVLLKHSGMEDHPSEKTGNELILLKHSGMEDIPSENTDNEHVQLKPQKVARSSREQKPDNELVQPKQRKVAKRSTGEKILTLPVGESEDVGSKLKKVTGTSTKNVQIGYPIKTSSKAENCDPTYCGLVRWKPKPPKLFRRIPFPTNRFIMIRRA</sequence>
<feature type="region of interest" description="Disordered" evidence="1">
    <location>
        <begin position="39"/>
        <end position="110"/>
    </location>
</feature>
<name>A0A7J6VF36_THATH</name>
<protein>
    <submittedName>
        <fullName evidence="2">Uncharacterized protein</fullName>
    </submittedName>
</protein>
<evidence type="ECO:0000313" key="3">
    <source>
        <dbReference type="Proteomes" id="UP000554482"/>
    </source>
</evidence>
<organism evidence="2 3">
    <name type="scientific">Thalictrum thalictroides</name>
    <name type="common">Rue-anemone</name>
    <name type="synonym">Anemone thalictroides</name>
    <dbReference type="NCBI Taxonomy" id="46969"/>
    <lineage>
        <taxon>Eukaryota</taxon>
        <taxon>Viridiplantae</taxon>
        <taxon>Streptophyta</taxon>
        <taxon>Embryophyta</taxon>
        <taxon>Tracheophyta</taxon>
        <taxon>Spermatophyta</taxon>
        <taxon>Magnoliopsida</taxon>
        <taxon>Ranunculales</taxon>
        <taxon>Ranunculaceae</taxon>
        <taxon>Thalictroideae</taxon>
        <taxon>Thalictrum</taxon>
    </lineage>
</organism>
<evidence type="ECO:0000256" key="1">
    <source>
        <dbReference type="SAM" id="MobiDB-lite"/>
    </source>
</evidence>
<evidence type="ECO:0000313" key="2">
    <source>
        <dbReference type="EMBL" id="KAF5183357.1"/>
    </source>
</evidence>
<gene>
    <name evidence="2" type="ORF">FRX31_027055</name>
</gene>
<comment type="caution">
    <text evidence="2">The sequence shown here is derived from an EMBL/GenBank/DDBJ whole genome shotgun (WGS) entry which is preliminary data.</text>
</comment>
<feature type="compositionally biased region" description="Basic and acidic residues" evidence="1">
    <location>
        <begin position="1"/>
        <end position="10"/>
    </location>
</feature>
<keyword evidence="3" id="KW-1185">Reference proteome</keyword>
<dbReference type="Proteomes" id="UP000554482">
    <property type="component" value="Unassembled WGS sequence"/>
</dbReference>
<dbReference type="AlphaFoldDB" id="A0A7J6VF36"/>
<feature type="region of interest" description="Disordered" evidence="1">
    <location>
        <begin position="1"/>
        <end position="26"/>
    </location>
</feature>
<accession>A0A7J6VF36</accession>
<feature type="compositionally biased region" description="Basic and acidic residues" evidence="1">
    <location>
        <begin position="39"/>
        <end position="50"/>
    </location>
</feature>
<dbReference type="EMBL" id="JABWDY010033544">
    <property type="protein sequence ID" value="KAF5183357.1"/>
    <property type="molecule type" value="Genomic_DNA"/>
</dbReference>
<reference evidence="2 3" key="1">
    <citation type="submission" date="2020-06" db="EMBL/GenBank/DDBJ databases">
        <title>Transcriptomic and genomic resources for Thalictrum thalictroides and T. hernandezii: Facilitating candidate gene discovery in an emerging model plant lineage.</title>
        <authorList>
            <person name="Arias T."/>
            <person name="Riano-Pachon D.M."/>
            <person name="Di Stilio V.S."/>
        </authorList>
    </citation>
    <scope>NUCLEOTIDE SEQUENCE [LARGE SCALE GENOMIC DNA]</scope>
    <source>
        <strain evidence="3">cv. WT478/WT964</strain>
        <tissue evidence="2">Leaves</tissue>
    </source>
</reference>